<accession>D1CDQ8</accession>
<dbReference type="Proteomes" id="UP000000323">
    <property type="component" value="Chromosome 1"/>
</dbReference>
<protein>
    <submittedName>
        <fullName evidence="1">Uncharacterized protein</fullName>
    </submittedName>
</protein>
<keyword evidence="2" id="KW-1185">Reference proteome</keyword>
<dbReference type="STRING" id="525904.Tter_0142"/>
<gene>
    <name evidence="1" type="ordered locus">Tter_0142</name>
</gene>
<sequence length="75" mass="8859">MAEELIASVERSHDLLMEAFRILESVFLKLEEGQRREMSFTDLDALQERLHDAEEYAEDCKETARKAIETIENWK</sequence>
<dbReference type="KEGG" id="ttr:Tter_0142"/>
<dbReference type="RefSeq" id="WP_012874099.1">
    <property type="nucleotide sequence ID" value="NC_013525.1"/>
</dbReference>
<organism evidence="1 2">
    <name type="scientific">Thermobaculum terrenum (strain ATCC BAA-798 / CCMEE 7001 / YNP1)</name>
    <dbReference type="NCBI Taxonomy" id="525904"/>
    <lineage>
        <taxon>Bacteria</taxon>
        <taxon>Bacillati</taxon>
        <taxon>Chloroflexota</taxon>
        <taxon>Chloroflexia</taxon>
        <taxon>Candidatus Thermobaculales</taxon>
        <taxon>Candidatus Thermobaculaceae</taxon>
        <taxon>Thermobaculum</taxon>
    </lineage>
</organism>
<dbReference type="EMBL" id="CP001825">
    <property type="protein sequence ID" value="ACZ41064.1"/>
    <property type="molecule type" value="Genomic_DNA"/>
</dbReference>
<evidence type="ECO:0000313" key="1">
    <source>
        <dbReference type="EMBL" id="ACZ41064.1"/>
    </source>
</evidence>
<evidence type="ECO:0000313" key="2">
    <source>
        <dbReference type="Proteomes" id="UP000000323"/>
    </source>
</evidence>
<dbReference type="AlphaFoldDB" id="D1CDQ8"/>
<name>D1CDQ8_THET1</name>
<proteinExistence type="predicted"/>
<dbReference type="HOGENOM" id="CLU_2669913_0_0_0"/>
<reference evidence="2" key="1">
    <citation type="journal article" date="2010" name="Stand. Genomic Sci.">
        <title>Complete genome sequence of 'Thermobaculum terrenum' type strain (YNP1).</title>
        <authorList>
            <person name="Kiss H."/>
            <person name="Cleland D."/>
            <person name="Lapidus A."/>
            <person name="Lucas S."/>
            <person name="Glavina Del Rio T."/>
            <person name="Nolan M."/>
            <person name="Tice H."/>
            <person name="Han C."/>
            <person name="Goodwin L."/>
            <person name="Pitluck S."/>
            <person name="Liolios K."/>
            <person name="Ivanova N."/>
            <person name="Mavromatis K."/>
            <person name="Ovchinnikova G."/>
            <person name="Pati A."/>
            <person name="Chen A."/>
            <person name="Palaniappan K."/>
            <person name="Land M."/>
            <person name="Hauser L."/>
            <person name="Chang Y."/>
            <person name="Jeffries C."/>
            <person name="Lu M."/>
            <person name="Brettin T."/>
            <person name="Detter J."/>
            <person name="Goker M."/>
            <person name="Tindall B."/>
            <person name="Beck B."/>
            <person name="McDermott T."/>
            <person name="Woyke T."/>
            <person name="Bristow J."/>
            <person name="Eisen J."/>
            <person name="Markowitz V."/>
            <person name="Hugenholtz P."/>
            <person name="Kyrpides N."/>
            <person name="Klenk H."/>
            <person name="Cheng J."/>
        </authorList>
    </citation>
    <scope>NUCLEOTIDE SEQUENCE [LARGE SCALE GENOMIC DNA]</scope>
    <source>
        <strain evidence="2">ATCC BAA-798 / YNP1</strain>
    </source>
</reference>